<name>A0A511TJS7_MYXFU</name>
<keyword evidence="1" id="KW-0812">Transmembrane</keyword>
<dbReference type="Proteomes" id="UP000321514">
    <property type="component" value="Unassembled WGS sequence"/>
</dbReference>
<accession>A0A511TJS7</accession>
<protein>
    <recommendedName>
        <fullName evidence="6">DUF4267 domain-containing protein</fullName>
    </recommendedName>
</protein>
<evidence type="ECO:0000313" key="3">
    <source>
        <dbReference type="EMBL" id="SEU19501.1"/>
    </source>
</evidence>
<dbReference type="RefSeq" id="WP_074955766.1">
    <property type="nucleotide sequence ID" value="NZ_BJXR01000081.1"/>
</dbReference>
<dbReference type="EMBL" id="BJXR01000081">
    <property type="protein sequence ID" value="GEN13468.1"/>
    <property type="molecule type" value="Genomic_DNA"/>
</dbReference>
<feature type="transmembrane region" description="Helical" evidence="1">
    <location>
        <begin position="83"/>
        <end position="103"/>
    </location>
</feature>
<evidence type="ECO:0000256" key="1">
    <source>
        <dbReference type="SAM" id="Phobius"/>
    </source>
</evidence>
<keyword evidence="1" id="KW-1133">Transmembrane helix</keyword>
<keyword evidence="1" id="KW-0472">Membrane</keyword>
<feature type="transmembrane region" description="Helical" evidence="1">
    <location>
        <begin position="55"/>
        <end position="76"/>
    </location>
</feature>
<sequence length="148" mass="15196">MDTTSAPLSWRLGSPTALFTLLLGGFMLYLSVGGLLNPVEAARGFGLPLTGTEAIPWMSVKAGRDFGIALALFGLVAARQRKAAGIFVVASIAMPVTDALTVMGQGVSFAYAFAVHGSAVIYGICLGWALLRPGKARGQAGLPGTQGL</sequence>
<feature type="transmembrane region" description="Helical" evidence="1">
    <location>
        <begin position="109"/>
        <end position="131"/>
    </location>
</feature>
<dbReference type="InterPro" id="IPR025363">
    <property type="entry name" value="DUF4267"/>
</dbReference>
<keyword evidence="4" id="KW-1185">Reference proteome</keyword>
<dbReference type="AlphaFoldDB" id="A0A511TJS7"/>
<reference evidence="3 4" key="1">
    <citation type="submission" date="2016-10" db="EMBL/GenBank/DDBJ databases">
        <authorList>
            <person name="Varghese N."/>
            <person name="Submissions S."/>
        </authorList>
    </citation>
    <scope>NUCLEOTIDE SEQUENCE [LARGE SCALE GENOMIC DNA]</scope>
    <source>
        <strain evidence="3 4">DSM 16525</strain>
    </source>
</reference>
<organism evidence="2 5">
    <name type="scientific">Myxococcus fulvus</name>
    <dbReference type="NCBI Taxonomy" id="33"/>
    <lineage>
        <taxon>Bacteria</taxon>
        <taxon>Pseudomonadati</taxon>
        <taxon>Myxococcota</taxon>
        <taxon>Myxococcia</taxon>
        <taxon>Myxococcales</taxon>
        <taxon>Cystobacterineae</taxon>
        <taxon>Myxococcaceae</taxon>
        <taxon>Myxococcus</taxon>
    </lineage>
</organism>
<dbReference type="Pfam" id="PF14087">
    <property type="entry name" value="DUF4267"/>
    <property type="match status" value="1"/>
</dbReference>
<evidence type="ECO:0008006" key="6">
    <source>
        <dbReference type="Google" id="ProtNLM"/>
    </source>
</evidence>
<dbReference type="Proteomes" id="UP000183760">
    <property type="component" value="Unassembled WGS sequence"/>
</dbReference>
<dbReference type="EMBL" id="FOIB01000006">
    <property type="protein sequence ID" value="SEU19501.1"/>
    <property type="molecule type" value="Genomic_DNA"/>
</dbReference>
<gene>
    <name evidence="2" type="ORF">MFU01_85050</name>
    <name evidence="3" type="ORF">SAMN05443572_10620</name>
</gene>
<dbReference type="OrthoDB" id="5383095at2"/>
<comment type="caution">
    <text evidence="2">The sequence shown here is derived from an EMBL/GenBank/DDBJ whole genome shotgun (WGS) entry which is preliminary data.</text>
</comment>
<evidence type="ECO:0000313" key="4">
    <source>
        <dbReference type="Proteomes" id="UP000183760"/>
    </source>
</evidence>
<reference evidence="2 5" key="2">
    <citation type="submission" date="2019-07" db="EMBL/GenBank/DDBJ databases">
        <title>Whole genome shotgun sequence of Myxococcus fulvus NBRC 100333.</title>
        <authorList>
            <person name="Hosoyama A."/>
            <person name="Uohara A."/>
            <person name="Ohji S."/>
            <person name="Ichikawa N."/>
        </authorList>
    </citation>
    <scope>NUCLEOTIDE SEQUENCE [LARGE SCALE GENOMIC DNA]</scope>
    <source>
        <strain evidence="2 5">NBRC 100333</strain>
    </source>
</reference>
<proteinExistence type="predicted"/>
<evidence type="ECO:0000313" key="2">
    <source>
        <dbReference type="EMBL" id="GEN13468.1"/>
    </source>
</evidence>
<evidence type="ECO:0000313" key="5">
    <source>
        <dbReference type="Proteomes" id="UP000321514"/>
    </source>
</evidence>
<feature type="transmembrane region" description="Helical" evidence="1">
    <location>
        <begin position="12"/>
        <end position="35"/>
    </location>
</feature>